<evidence type="ECO:0000313" key="3">
    <source>
        <dbReference type="Proteomes" id="UP000239156"/>
    </source>
</evidence>
<keyword evidence="3" id="KW-1185">Reference proteome</keyword>
<dbReference type="Proteomes" id="UP000239156">
    <property type="component" value="Unassembled WGS sequence"/>
</dbReference>
<organism evidence="2 3">
    <name type="scientific">Puccinia striiformis</name>
    <dbReference type="NCBI Taxonomy" id="27350"/>
    <lineage>
        <taxon>Eukaryota</taxon>
        <taxon>Fungi</taxon>
        <taxon>Dikarya</taxon>
        <taxon>Basidiomycota</taxon>
        <taxon>Pucciniomycotina</taxon>
        <taxon>Pucciniomycetes</taxon>
        <taxon>Pucciniales</taxon>
        <taxon>Pucciniaceae</taxon>
        <taxon>Puccinia</taxon>
    </lineage>
</organism>
<feature type="transmembrane region" description="Helical" evidence="1">
    <location>
        <begin position="40"/>
        <end position="59"/>
    </location>
</feature>
<keyword evidence="1" id="KW-1133">Transmembrane helix</keyword>
<gene>
    <name evidence="2" type="ORF">PSTT_15120</name>
</gene>
<accession>A0A2S4UJ82</accession>
<comment type="caution">
    <text evidence="2">The sequence shown here is derived from an EMBL/GenBank/DDBJ whole genome shotgun (WGS) entry which is preliminary data.</text>
</comment>
<dbReference type="EMBL" id="PKSL01000265">
    <property type="protein sequence ID" value="POV97310.1"/>
    <property type="molecule type" value="Genomic_DNA"/>
</dbReference>
<keyword evidence="1" id="KW-0812">Transmembrane</keyword>
<sequence length="269" mass="29303">MIHVRYKTTFHGIGSKGCSESGPPPSALPPGLNPVISQMFRIKVSAIFACSVMLLNGWAAMPPFKRERPPLESRLVTFGHDPLDIPSGTNLGDPNIIKAEWARPQVTELDGNQVLKSLLIRDVESGNRAFLHIEGLAEGTETQYAIWLPSACPFWMRAPGIPHGIVHRITFDELRSHESPVIQVTGSTFINRSTTGNSPVKEIPSSKENPLVEKLYLTIFSDLKVPKFRGQKTDTSMLTSSGAACVSKIVENPDPPTLLDGISHSSPGC</sequence>
<keyword evidence="1" id="KW-0472">Membrane</keyword>
<reference evidence="2" key="1">
    <citation type="submission" date="2017-12" db="EMBL/GenBank/DDBJ databases">
        <title>Gene loss provides genomic basis for host adaptation in cereal stripe rust fungi.</title>
        <authorList>
            <person name="Xia C."/>
        </authorList>
    </citation>
    <scope>NUCLEOTIDE SEQUENCE [LARGE SCALE GENOMIC DNA]</scope>
    <source>
        <strain evidence="2">93-210</strain>
    </source>
</reference>
<dbReference type="VEuPathDB" id="FungiDB:PSTT_15120"/>
<dbReference type="VEuPathDB" id="FungiDB:PSHT_02078"/>
<name>A0A2S4UJ82_9BASI</name>
<evidence type="ECO:0000313" key="2">
    <source>
        <dbReference type="EMBL" id="POV97310.1"/>
    </source>
</evidence>
<evidence type="ECO:0000256" key="1">
    <source>
        <dbReference type="SAM" id="Phobius"/>
    </source>
</evidence>
<protein>
    <submittedName>
        <fullName evidence="2">Uncharacterized protein</fullName>
    </submittedName>
</protein>
<dbReference type="AlphaFoldDB" id="A0A2S4UJ82"/>
<proteinExistence type="predicted"/>